<dbReference type="Gene3D" id="1.10.8.730">
    <property type="match status" value="1"/>
</dbReference>
<name>Q5NX56_AROAE</name>
<keyword evidence="3" id="KW-1185">Reference proteome</keyword>
<dbReference type="InterPro" id="IPR014117">
    <property type="entry name" value="TraC-F-type"/>
</dbReference>
<dbReference type="SUPFAM" id="SSF52540">
    <property type="entry name" value="P-loop containing nucleoside triphosphate hydrolases"/>
    <property type="match status" value="1"/>
</dbReference>
<dbReference type="PANTHER" id="PTHR38467">
    <property type="match status" value="1"/>
</dbReference>
<accession>Q5NX56</accession>
<feature type="domain" description="TraG P-loop" evidence="1">
    <location>
        <begin position="452"/>
        <end position="522"/>
    </location>
</feature>
<keyword evidence="2" id="KW-0614">Plasmid</keyword>
<evidence type="ECO:0000313" key="3">
    <source>
        <dbReference type="Proteomes" id="UP000006552"/>
    </source>
</evidence>
<proteinExistence type="predicted"/>
<organism evidence="2 3">
    <name type="scientific">Aromatoleum aromaticum (strain DSM 19018 / LMG 30748 / EbN1)</name>
    <name type="common">Azoarcus sp. (strain EbN1)</name>
    <dbReference type="NCBI Taxonomy" id="76114"/>
    <lineage>
        <taxon>Bacteria</taxon>
        <taxon>Pseudomonadati</taxon>
        <taxon>Pseudomonadota</taxon>
        <taxon>Betaproteobacteria</taxon>
        <taxon>Rhodocyclales</taxon>
        <taxon>Rhodocyclaceae</taxon>
        <taxon>Aromatoleum</taxon>
    </lineage>
</organism>
<evidence type="ECO:0000313" key="2">
    <source>
        <dbReference type="EMBL" id="CAI10358.1"/>
    </source>
</evidence>
<feature type="domain" description="TraG P-loop" evidence="1">
    <location>
        <begin position="571"/>
        <end position="720"/>
    </location>
</feature>
<gene>
    <name evidence="2" type="primary">traC</name>
    <name evidence="2" type="ORF">p1B154</name>
</gene>
<dbReference type="NCBIfam" id="TIGR02746">
    <property type="entry name" value="TraC-F-type"/>
    <property type="match status" value="1"/>
</dbReference>
<dbReference type="Pfam" id="PF11130">
    <property type="entry name" value="TraC_F_IV"/>
    <property type="match status" value="1"/>
</dbReference>
<dbReference type="HOGENOM" id="CLU_007815_1_0_4"/>
<dbReference type="RefSeq" id="WP_011254819.1">
    <property type="nucleotide sequence ID" value="NC_006823.1"/>
</dbReference>
<sequence length="815" mass="91711">MFGFTKSSQTPVRGTVADQRRLPWQYLGAEGFDDETGLFYCVSPSGERHLGATFMTTPLLGGGGSVFEKFKAALACPLPAGSFVQVGLLGSPDIDPYLDAYTDGKEQATGLLEKLVRTRVKMFQDAVHKPQFKTNGVLNRDFRLIFTVKIPCSSLPDLEERQSIRSDVTRVMEGFSSIGFQFRMLDPHGYLHLIRKFYHMWEKPEFSYDELIPIREQAFYPGDDIEFKENEILFHQGSDQEFFVRVMSPKLFPKRTVFGVANLLIGDQMGGANQITEPFFFQFTAHYPDQVKKKGEVRQRHMWITQQCIGNSATWFPILGYKKEGIETFIHEIDGQGGMALEVNLSLMIFSKNRDRLARQTASLNSYLSTLSFDMREDKRILDFLWHNALPMNASADAMTRTFRTNTMSARQAAPLVPLFADYKGSGANATSLFVTRRGQVSAFSVWDSNTGYNVVVFAGTGGGKSFLAQLVIVDNLAEGCKVWVIDVGKSFFKLNRALKGDYIEFSEESQIILNPFTFVSEIDEDIDIIKATIAKMAAPEGGLDDYQMAALEEGIKATWDRYAHNSTVTAVAQWCMQQPDPRVRDLGQQLYPFTVSGSYGRWFEGEATIDVSNRFTVLDLLHLKSRPILQKVVLLQLMNRIATEMYTTPGRKILVLDEAWELMDDPLMAKAIEALYRKVRKNSGAVIFITQGVGDLFQSPNGRAIYANSAWQIVLEQRAESVDAAVASGQFSMDAFGIHQVKSLHVVPGEYSELMIKRSDSDYGIVRFRPDPFMFTLFASNGEERDEAIAAIEQGADPEEVIDFYTQKRLEKGN</sequence>
<dbReference type="Proteomes" id="UP000006552">
    <property type="component" value="Plasmid 1"/>
</dbReference>
<dbReference type="InterPro" id="IPR025955">
    <property type="entry name" value="TraC/Conjuga_ATPase"/>
</dbReference>
<dbReference type="Gene3D" id="3.40.50.300">
    <property type="entry name" value="P-loop containing nucleotide triphosphate hydrolases"/>
    <property type="match status" value="1"/>
</dbReference>
<reference evidence="2 3" key="1">
    <citation type="journal article" date="2005" name="Arch. Microbiol.">
        <title>The genome sequence of an anaerobic aromatic-degrading denitrifying bacterium, strain EbN1.</title>
        <authorList>
            <person name="Rabus R."/>
            <person name="Kube M."/>
            <person name="Heider J."/>
            <person name="Beck A."/>
            <person name="Heitmann K."/>
            <person name="Widdel F."/>
            <person name="Reinhardt R."/>
        </authorList>
    </citation>
    <scope>NUCLEOTIDE SEQUENCE [LARGE SCALE GENOMIC DNA]</scope>
    <source>
        <strain evidence="2 3">EbN1</strain>
        <plasmid evidence="3">Plasmid pAzo1</plasmid>
    </source>
</reference>
<protein>
    <submittedName>
        <fullName evidence="2">Sex pilus assembly protein</fullName>
    </submittedName>
</protein>
<dbReference type="EMBL" id="CR555307">
    <property type="protein sequence ID" value="CAI10358.1"/>
    <property type="molecule type" value="Genomic_DNA"/>
</dbReference>
<dbReference type="KEGG" id="eba:p1B154"/>
<dbReference type="PANTHER" id="PTHR38467:SF1">
    <property type="entry name" value="CONJUGATIVE TRANSFER: ASSEMBLY"/>
    <property type="match status" value="1"/>
</dbReference>
<dbReference type="InterPro" id="IPR053155">
    <property type="entry name" value="F-pilin_assembly_TraC"/>
</dbReference>
<dbReference type="Pfam" id="PF19044">
    <property type="entry name" value="P-loop_TraG"/>
    <property type="match status" value="2"/>
</dbReference>
<dbReference type="InterPro" id="IPR043964">
    <property type="entry name" value="P-loop_TraG"/>
</dbReference>
<dbReference type="AlphaFoldDB" id="Q5NX56"/>
<geneLocation type="plasmid" evidence="3">
    <name>pAzo1</name>
</geneLocation>
<evidence type="ECO:0000259" key="1">
    <source>
        <dbReference type="Pfam" id="PF19044"/>
    </source>
</evidence>
<dbReference type="InterPro" id="IPR027417">
    <property type="entry name" value="P-loop_NTPase"/>
</dbReference>
<dbReference type="OrthoDB" id="9816422at2"/>